<sequence length="106" mass="11678">MVTPATPESKENRTMSTLDEQKRAAAIVRAWILITGCAMVPVDPGRRIGMPASSEVDSAIASLPPELRRTRPEGEDVILADLNHFLGRETWDRNGDDGVEYPPHAR</sequence>
<dbReference type="AlphaFoldDB" id="A0A0J8TXR3"/>
<dbReference type="EMBL" id="LFOD01000064">
    <property type="protein sequence ID" value="KMV13957.1"/>
    <property type="molecule type" value="Genomic_DNA"/>
</dbReference>
<proteinExistence type="predicted"/>
<protein>
    <submittedName>
        <fullName evidence="1">Uncharacterized protein</fullName>
    </submittedName>
</protein>
<accession>A0A0J8TXR3</accession>
<reference evidence="1 2" key="1">
    <citation type="submission" date="2015-06" db="EMBL/GenBank/DDBJ databases">
        <title>Genome sequence of Mycobacterium conceptionense strain MLE.</title>
        <authorList>
            <person name="Greninger A.L."/>
            <person name="Cunningham G."/>
            <person name="Chiu C.Y."/>
            <person name="Miller S."/>
        </authorList>
    </citation>
    <scope>NUCLEOTIDE SEQUENCE [LARGE SCALE GENOMIC DNA]</scope>
    <source>
        <strain evidence="1 2">MLE</strain>
    </source>
</reference>
<dbReference type="PATRIC" id="fig|451644.5.peg.6735"/>
<gene>
    <name evidence="1" type="ORF">ACT17_32775</name>
</gene>
<organism evidence="1 2">
    <name type="scientific">Mycolicibacterium conceptionense</name>
    <dbReference type="NCBI Taxonomy" id="451644"/>
    <lineage>
        <taxon>Bacteria</taxon>
        <taxon>Bacillati</taxon>
        <taxon>Actinomycetota</taxon>
        <taxon>Actinomycetes</taxon>
        <taxon>Mycobacteriales</taxon>
        <taxon>Mycobacteriaceae</taxon>
        <taxon>Mycolicibacterium</taxon>
    </lineage>
</organism>
<dbReference type="Proteomes" id="UP000037594">
    <property type="component" value="Unassembled WGS sequence"/>
</dbReference>
<name>A0A0J8TXR3_9MYCO</name>
<comment type="caution">
    <text evidence="1">The sequence shown here is derived from an EMBL/GenBank/DDBJ whole genome shotgun (WGS) entry which is preliminary data.</text>
</comment>
<evidence type="ECO:0000313" key="1">
    <source>
        <dbReference type="EMBL" id="KMV13957.1"/>
    </source>
</evidence>
<evidence type="ECO:0000313" key="2">
    <source>
        <dbReference type="Proteomes" id="UP000037594"/>
    </source>
</evidence>